<feature type="transmembrane region" description="Helical" evidence="1">
    <location>
        <begin position="35"/>
        <end position="52"/>
    </location>
</feature>
<dbReference type="EMBL" id="JAULSX010000006">
    <property type="protein sequence ID" value="KAK3488783.1"/>
    <property type="molecule type" value="Genomic_DNA"/>
</dbReference>
<evidence type="ECO:0000313" key="3">
    <source>
        <dbReference type="Proteomes" id="UP001285908"/>
    </source>
</evidence>
<organism evidence="2 3">
    <name type="scientific">Neurospora hispaniola</name>
    <dbReference type="NCBI Taxonomy" id="588809"/>
    <lineage>
        <taxon>Eukaryota</taxon>
        <taxon>Fungi</taxon>
        <taxon>Dikarya</taxon>
        <taxon>Ascomycota</taxon>
        <taxon>Pezizomycotina</taxon>
        <taxon>Sordariomycetes</taxon>
        <taxon>Sordariomycetidae</taxon>
        <taxon>Sordariales</taxon>
        <taxon>Sordariaceae</taxon>
        <taxon>Neurospora</taxon>
    </lineage>
</organism>
<feature type="transmembrane region" description="Helical" evidence="1">
    <location>
        <begin position="72"/>
        <end position="89"/>
    </location>
</feature>
<keyword evidence="1" id="KW-1133">Transmembrane helix</keyword>
<accession>A0AAJ0I2Z9</accession>
<keyword evidence="3" id="KW-1185">Reference proteome</keyword>
<name>A0AAJ0I2Z9_9PEZI</name>
<dbReference type="Proteomes" id="UP001285908">
    <property type="component" value="Unassembled WGS sequence"/>
</dbReference>
<sequence length="163" mass="18637">MMMTTTTPITIITKIKSDDLPKPGNVSPCFNSKKILSQLFFILTYHMLHTLAPHSCFSLSPHPDSYSVPLPYAIPYYVMPIIMSCYVLCPVHTQTVRNPFLPHPAANHHFTKKETCLDSYPKNRYGTDGTAEPRPCLTLERKSRTTSHHNKLDTYYTTHLLRV</sequence>
<keyword evidence="1" id="KW-0472">Membrane</keyword>
<dbReference type="AlphaFoldDB" id="A0AAJ0I2Z9"/>
<evidence type="ECO:0000313" key="2">
    <source>
        <dbReference type="EMBL" id="KAK3488783.1"/>
    </source>
</evidence>
<protein>
    <submittedName>
        <fullName evidence="2">Uncharacterized protein</fullName>
    </submittedName>
</protein>
<reference evidence="2 3" key="1">
    <citation type="journal article" date="2023" name="Mol. Phylogenet. Evol.">
        <title>Genome-scale phylogeny and comparative genomics of the fungal order Sordariales.</title>
        <authorList>
            <person name="Hensen N."/>
            <person name="Bonometti L."/>
            <person name="Westerberg I."/>
            <person name="Brannstrom I.O."/>
            <person name="Guillou S."/>
            <person name="Cros-Aarteil S."/>
            <person name="Calhoun S."/>
            <person name="Haridas S."/>
            <person name="Kuo A."/>
            <person name="Mondo S."/>
            <person name="Pangilinan J."/>
            <person name="Riley R."/>
            <person name="LaButti K."/>
            <person name="Andreopoulos B."/>
            <person name="Lipzen A."/>
            <person name="Chen C."/>
            <person name="Yan M."/>
            <person name="Daum C."/>
            <person name="Ng V."/>
            <person name="Clum A."/>
            <person name="Steindorff A."/>
            <person name="Ohm R.A."/>
            <person name="Martin F."/>
            <person name="Silar P."/>
            <person name="Natvig D.O."/>
            <person name="Lalanne C."/>
            <person name="Gautier V."/>
            <person name="Ament-Velasquez S.L."/>
            <person name="Kruys A."/>
            <person name="Hutchinson M.I."/>
            <person name="Powell A.J."/>
            <person name="Barry K."/>
            <person name="Miller A.N."/>
            <person name="Grigoriev I.V."/>
            <person name="Debuchy R."/>
            <person name="Gladieux P."/>
            <person name="Hiltunen Thoren M."/>
            <person name="Johannesson H."/>
        </authorList>
    </citation>
    <scope>NUCLEOTIDE SEQUENCE [LARGE SCALE GENOMIC DNA]</scope>
    <source>
        <strain evidence="2 3">FGSC 10403</strain>
    </source>
</reference>
<keyword evidence="1" id="KW-0812">Transmembrane</keyword>
<dbReference type="RefSeq" id="XP_062690490.1">
    <property type="nucleotide sequence ID" value="XM_062833123.1"/>
</dbReference>
<comment type="caution">
    <text evidence="2">The sequence shown here is derived from an EMBL/GenBank/DDBJ whole genome shotgun (WGS) entry which is preliminary data.</text>
</comment>
<evidence type="ECO:0000256" key="1">
    <source>
        <dbReference type="SAM" id="Phobius"/>
    </source>
</evidence>
<gene>
    <name evidence="2" type="ORF">B0T23DRAFT_184490</name>
</gene>
<dbReference type="GeneID" id="87870745"/>
<proteinExistence type="predicted"/>